<dbReference type="RefSeq" id="WP_126540681.1">
    <property type="nucleotide sequence ID" value="NZ_BSPM01000002.1"/>
</dbReference>
<reference evidence="2 3" key="1">
    <citation type="submission" date="2019-03" db="EMBL/GenBank/DDBJ databases">
        <title>Genomic Encyclopedia of Type Strains, Phase IV (KMG-IV): sequencing the most valuable type-strain genomes for metagenomic binning, comparative biology and taxonomic classification.</title>
        <authorList>
            <person name="Goeker M."/>
        </authorList>
    </citation>
    <scope>NUCLEOTIDE SEQUENCE [LARGE SCALE GENOMIC DNA]</scope>
    <source>
        <strain evidence="2 3">DSM 102969</strain>
    </source>
</reference>
<dbReference type="EMBL" id="SNXY01000012">
    <property type="protein sequence ID" value="TDP81504.1"/>
    <property type="molecule type" value="Genomic_DNA"/>
</dbReference>
<dbReference type="AlphaFoldDB" id="A0A4R6R6S1"/>
<accession>A0A4R6R6S1</accession>
<feature type="domain" description="Polysaccharide pyruvyl transferase" evidence="1">
    <location>
        <begin position="129"/>
        <end position="235"/>
    </location>
</feature>
<sequence length="366" mass="39060">MTSDLRALVRDTGCVPLGWAGSSEEMDYLNWGDAMSPVMVALLTGLPIERVPFRSVRNRLAAVGTVAHGFEGGTVTVWGSGCSPHANPRARPAERIPYAPPPGTRIEVAATRGPLSAARLGGAEAAERAAFGDPVWLLPRFYRPAVAKTHELGVILHLSELADRAHEARPKSGLAAYDLAGVEGVRLINTCTPVSAEGLRAWVDEVASCRRIVSTSLHGMVVAESYGIPCLPLVNGREGLADVDLAAPGPVDDRFVDLYRGLGLARLSAYARQPGRRIAWKRLIAAIDATWTEKTLDEDRLVAALPLDLAPLSAPPGGTVFDLPAIRDIRFRHDVRALARAEKAARSGGLVGALRRLLPGGRRGQP</sequence>
<evidence type="ECO:0000259" key="1">
    <source>
        <dbReference type="Pfam" id="PF04230"/>
    </source>
</evidence>
<keyword evidence="2" id="KW-0808">Transferase</keyword>
<keyword evidence="3" id="KW-1185">Reference proteome</keyword>
<name>A0A4R6R6S1_9HYPH</name>
<evidence type="ECO:0000313" key="3">
    <source>
        <dbReference type="Proteomes" id="UP000294547"/>
    </source>
</evidence>
<gene>
    <name evidence="2" type="ORF">EDD54_4374</name>
</gene>
<proteinExistence type="predicted"/>
<dbReference type="InterPro" id="IPR007345">
    <property type="entry name" value="Polysacch_pyruvyl_Trfase"/>
</dbReference>
<evidence type="ECO:0000313" key="2">
    <source>
        <dbReference type="EMBL" id="TDP81504.1"/>
    </source>
</evidence>
<organism evidence="2 3">
    <name type="scientific">Oharaeibacter diazotrophicus</name>
    <dbReference type="NCBI Taxonomy" id="1920512"/>
    <lineage>
        <taxon>Bacteria</taxon>
        <taxon>Pseudomonadati</taxon>
        <taxon>Pseudomonadota</taxon>
        <taxon>Alphaproteobacteria</taxon>
        <taxon>Hyphomicrobiales</taxon>
        <taxon>Pleomorphomonadaceae</taxon>
        <taxon>Oharaeibacter</taxon>
    </lineage>
</organism>
<comment type="caution">
    <text evidence="2">The sequence shown here is derived from an EMBL/GenBank/DDBJ whole genome shotgun (WGS) entry which is preliminary data.</text>
</comment>
<dbReference type="GO" id="GO:0016740">
    <property type="term" value="F:transferase activity"/>
    <property type="evidence" value="ECO:0007669"/>
    <property type="project" value="UniProtKB-KW"/>
</dbReference>
<dbReference type="Proteomes" id="UP000294547">
    <property type="component" value="Unassembled WGS sequence"/>
</dbReference>
<dbReference type="Pfam" id="PF04230">
    <property type="entry name" value="PS_pyruv_trans"/>
    <property type="match status" value="1"/>
</dbReference>
<protein>
    <submittedName>
        <fullName evidence="2">Polysaccharide pyruvyl transferase</fullName>
    </submittedName>
</protein>
<dbReference type="OrthoDB" id="9803627at2"/>